<dbReference type="AlphaFoldDB" id="M7BWX8"/>
<evidence type="ECO:0000313" key="1">
    <source>
        <dbReference type="EMBL" id="EMP41719.1"/>
    </source>
</evidence>
<gene>
    <name evidence="1" type="ORF">UY3_01015</name>
</gene>
<proteinExistence type="predicted"/>
<dbReference type="Proteomes" id="UP000031443">
    <property type="component" value="Unassembled WGS sequence"/>
</dbReference>
<name>M7BWX8_CHEMY</name>
<accession>M7BWX8</accession>
<organism evidence="1 2">
    <name type="scientific">Chelonia mydas</name>
    <name type="common">Green sea-turtle</name>
    <name type="synonym">Chelonia agassizi</name>
    <dbReference type="NCBI Taxonomy" id="8469"/>
    <lineage>
        <taxon>Eukaryota</taxon>
        <taxon>Metazoa</taxon>
        <taxon>Chordata</taxon>
        <taxon>Craniata</taxon>
        <taxon>Vertebrata</taxon>
        <taxon>Euteleostomi</taxon>
        <taxon>Archelosauria</taxon>
        <taxon>Testudinata</taxon>
        <taxon>Testudines</taxon>
        <taxon>Cryptodira</taxon>
        <taxon>Durocryptodira</taxon>
        <taxon>Americhelydia</taxon>
        <taxon>Chelonioidea</taxon>
        <taxon>Cheloniidae</taxon>
        <taxon>Chelonia</taxon>
    </lineage>
</organism>
<evidence type="ECO:0000313" key="2">
    <source>
        <dbReference type="Proteomes" id="UP000031443"/>
    </source>
</evidence>
<reference evidence="2" key="1">
    <citation type="journal article" date="2013" name="Nat. Genet.">
        <title>The draft genomes of soft-shell turtle and green sea turtle yield insights into the development and evolution of the turtle-specific body plan.</title>
        <authorList>
            <person name="Wang Z."/>
            <person name="Pascual-Anaya J."/>
            <person name="Zadissa A."/>
            <person name="Li W."/>
            <person name="Niimura Y."/>
            <person name="Huang Z."/>
            <person name="Li C."/>
            <person name="White S."/>
            <person name="Xiong Z."/>
            <person name="Fang D."/>
            <person name="Wang B."/>
            <person name="Ming Y."/>
            <person name="Chen Y."/>
            <person name="Zheng Y."/>
            <person name="Kuraku S."/>
            <person name="Pignatelli M."/>
            <person name="Herrero J."/>
            <person name="Beal K."/>
            <person name="Nozawa M."/>
            <person name="Li Q."/>
            <person name="Wang J."/>
            <person name="Zhang H."/>
            <person name="Yu L."/>
            <person name="Shigenobu S."/>
            <person name="Wang J."/>
            <person name="Liu J."/>
            <person name="Flicek P."/>
            <person name="Searle S."/>
            <person name="Wang J."/>
            <person name="Kuratani S."/>
            <person name="Yin Y."/>
            <person name="Aken B."/>
            <person name="Zhang G."/>
            <person name="Irie N."/>
        </authorList>
    </citation>
    <scope>NUCLEOTIDE SEQUENCE [LARGE SCALE GENOMIC DNA]</scope>
</reference>
<sequence length="262" mass="28899">MYPAMQPAAALICDMEALQIPACKLLILFGSRRIPIDCFRTAVIRCPVRKPGVMLRLLAKLPMQSPELQVRELEEQDQTVGGGTGNFPLRLEFQRKEPCVQTAIREQWRLFAAEMSLIYSPIQAETPSPADANLRGPPAMLAQDLSSVKRAELGVQEQDSPEKKCVELHLCTPTIGVWPIDDKAQWGEPDGTLWFSCPLHHRRLALDLCSDDEVDANSTSNPAEFLSSLSRKVPIVTGVDQGHTCSLARSHAPALGLGIIWP</sequence>
<keyword evidence="2" id="KW-1185">Reference proteome</keyword>
<protein>
    <submittedName>
        <fullName evidence="1">Uncharacterized protein</fullName>
    </submittedName>
</protein>
<dbReference type="EMBL" id="KB485296">
    <property type="protein sequence ID" value="EMP41719.1"/>
    <property type="molecule type" value="Genomic_DNA"/>
</dbReference>